<dbReference type="PROSITE" id="PS01131">
    <property type="entry name" value="RRNA_A_DIMETH"/>
    <property type="match status" value="1"/>
</dbReference>
<dbReference type="InterPro" id="IPR029063">
    <property type="entry name" value="SAM-dependent_MTases_sf"/>
</dbReference>
<dbReference type="Pfam" id="PF05175">
    <property type="entry name" value="MTS"/>
    <property type="match status" value="1"/>
</dbReference>
<proteinExistence type="inferred from homology"/>
<name>A0ABV7YTB0_9BACT</name>
<organism evidence="8 9">
    <name type="scientific">Lacihabitans lacunae</name>
    <dbReference type="NCBI Taxonomy" id="1028214"/>
    <lineage>
        <taxon>Bacteria</taxon>
        <taxon>Pseudomonadati</taxon>
        <taxon>Bacteroidota</taxon>
        <taxon>Cytophagia</taxon>
        <taxon>Cytophagales</taxon>
        <taxon>Leadbetterellaceae</taxon>
        <taxon>Lacihabitans</taxon>
    </lineage>
</organism>
<evidence type="ECO:0000313" key="8">
    <source>
        <dbReference type="EMBL" id="MFC3810594.1"/>
    </source>
</evidence>
<keyword evidence="4 6" id="KW-0949">S-adenosyl-L-methionine</keyword>
<dbReference type="SUPFAM" id="SSF53335">
    <property type="entry name" value="S-adenosyl-L-methionine-dependent methyltransferases"/>
    <property type="match status" value="1"/>
</dbReference>
<dbReference type="InterPro" id="IPR022882">
    <property type="entry name" value="tRNA_adenine-N6_MeTrfase"/>
</dbReference>
<keyword evidence="1 6" id="KW-0963">Cytoplasm</keyword>
<evidence type="ECO:0000256" key="5">
    <source>
        <dbReference type="ARBA" id="ARBA00022694"/>
    </source>
</evidence>
<dbReference type="Proteomes" id="UP001595616">
    <property type="component" value="Unassembled WGS sequence"/>
</dbReference>
<dbReference type="HAMAP" id="MF_01872">
    <property type="entry name" value="tRNA_methyltr_YfiC"/>
    <property type="match status" value="1"/>
</dbReference>
<dbReference type="GO" id="GO:0032259">
    <property type="term" value="P:methylation"/>
    <property type="evidence" value="ECO:0007669"/>
    <property type="project" value="UniProtKB-KW"/>
</dbReference>
<protein>
    <recommendedName>
        <fullName evidence="6">tRNA1(Val) (adenine(37)-N6)-methyltransferase</fullName>
        <ecNumber evidence="6">2.1.1.223</ecNumber>
    </recommendedName>
    <alternativeName>
        <fullName evidence="6">tRNA m6A37 methyltransferase</fullName>
    </alternativeName>
</protein>
<comment type="catalytic activity">
    <reaction evidence="6">
        <text>adenosine(37) in tRNA1(Val) + S-adenosyl-L-methionine = N(6)-methyladenosine(37) in tRNA1(Val) + S-adenosyl-L-homocysteine + H(+)</text>
        <dbReference type="Rhea" id="RHEA:43160"/>
        <dbReference type="Rhea" id="RHEA-COMP:10369"/>
        <dbReference type="Rhea" id="RHEA-COMP:10370"/>
        <dbReference type="ChEBI" id="CHEBI:15378"/>
        <dbReference type="ChEBI" id="CHEBI:57856"/>
        <dbReference type="ChEBI" id="CHEBI:59789"/>
        <dbReference type="ChEBI" id="CHEBI:74411"/>
        <dbReference type="ChEBI" id="CHEBI:74449"/>
        <dbReference type="EC" id="2.1.1.223"/>
    </reaction>
</comment>
<evidence type="ECO:0000259" key="7">
    <source>
        <dbReference type="Pfam" id="PF05175"/>
    </source>
</evidence>
<evidence type="ECO:0000256" key="1">
    <source>
        <dbReference type="ARBA" id="ARBA00022490"/>
    </source>
</evidence>
<evidence type="ECO:0000256" key="6">
    <source>
        <dbReference type="HAMAP-Rule" id="MF_01872"/>
    </source>
</evidence>
<dbReference type="InterPro" id="IPR020596">
    <property type="entry name" value="rRNA_Ade_Mease_Trfase_CS"/>
</dbReference>
<dbReference type="CDD" id="cd02440">
    <property type="entry name" value="AdoMet_MTases"/>
    <property type="match status" value="1"/>
</dbReference>
<dbReference type="PROSITE" id="PS00092">
    <property type="entry name" value="N6_MTASE"/>
    <property type="match status" value="1"/>
</dbReference>
<gene>
    <name evidence="8" type="ORF">ACFOOI_08015</name>
</gene>
<evidence type="ECO:0000256" key="2">
    <source>
        <dbReference type="ARBA" id="ARBA00022603"/>
    </source>
</evidence>
<comment type="function">
    <text evidence="6">Specifically methylates the adenine in position 37 of tRNA(1)(Val) (anticodon cmo5UAC).</text>
</comment>
<dbReference type="EC" id="2.1.1.223" evidence="6"/>
<reference evidence="9" key="1">
    <citation type="journal article" date="2019" name="Int. J. Syst. Evol. Microbiol.">
        <title>The Global Catalogue of Microorganisms (GCM) 10K type strain sequencing project: providing services to taxonomists for standard genome sequencing and annotation.</title>
        <authorList>
            <consortium name="The Broad Institute Genomics Platform"/>
            <consortium name="The Broad Institute Genome Sequencing Center for Infectious Disease"/>
            <person name="Wu L."/>
            <person name="Ma J."/>
        </authorList>
    </citation>
    <scope>NUCLEOTIDE SEQUENCE [LARGE SCALE GENOMIC DNA]</scope>
    <source>
        <strain evidence="9">CECT 7956</strain>
    </source>
</reference>
<dbReference type="InterPro" id="IPR050210">
    <property type="entry name" value="tRNA_Adenine-N(6)_MTase"/>
</dbReference>
<comment type="subcellular location">
    <subcellularLocation>
        <location evidence="6">Cytoplasm</location>
    </subcellularLocation>
</comment>
<feature type="domain" description="Methyltransferase small" evidence="7">
    <location>
        <begin position="24"/>
        <end position="156"/>
    </location>
</feature>
<dbReference type="GO" id="GO:0008168">
    <property type="term" value="F:methyltransferase activity"/>
    <property type="evidence" value="ECO:0007669"/>
    <property type="project" value="UniProtKB-KW"/>
</dbReference>
<dbReference type="PRINTS" id="PR00507">
    <property type="entry name" value="N12N6MTFRASE"/>
</dbReference>
<dbReference type="Gene3D" id="3.40.50.150">
    <property type="entry name" value="Vaccinia Virus protein VP39"/>
    <property type="match status" value="1"/>
</dbReference>
<dbReference type="EMBL" id="JBHRYQ010000001">
    <property type="protein sequence ID" value="MFC3810594.1"/>
    <property type="molecule type" value="Genomic_DNA"/>
</dbReference>
<accession>A0ABV7YTB0</accession>
<evidence type="ECO:0000256" key="3">
    <source>
        <dbReference type="ARBA" id="ARBA00022679"/>
    </source>
</evidence>
<keyword evidence="2 6" id="KW-0489">Methyltransferase</keyword>
<comment type="caution">
    <text evidence="8">The sequence shown here is derived from an EMBL/GenBank/DDBJ whole genome shotgun (WGS) entry which is preliminary data.</text>
</comment>
<dbReference type="InterPro" id="IPR002052">
    <property type="entry name" value="DNA_methylase_N6_adenine_CS"/>
</dbReference>
<keyword evidence="5 6" id="KW-0819">tRNA processing</keyword>
<keyword evidence="3 6" id="KW-0808">Transferase</keyword>
<keyword evidence="9" id="KW-1185">Reference proteome</keyword>
<evidence type="ECO:0000313" key="9">
    <source>
        <dbReference type="Proteomes" id="UP001595616"/>
    </source>
</evidence>
<dbReference type="PANTHER" id="PTHR47739">
    <property type="entry name" value="TRNA1(VAL) (ADENINE(37)-N6)-METHYLTRANSFERASE"/>
    <property type="match status" value="1"/>
</dbReference>
<dbReference type="PANTHER" id="PTHR47739:SF1">
    <property type="entry name" value="TRNA1(VAL) (ADENINE(37)-N6)-METHYLTRANSFERASE"/>
    <property type="match status" value="1"/>
</dbReference>
<comment type="similarity">
    <text evidence="6">Belongs to the methyltransferase superfamily. tRNA (adenine-N(6)-)-methyltransferase family.</text>
</comment>
<evidence type="ECO:0000256" key="4">
    <source>
        <dbReference type="ARBA" id="ARBA00022691"/>
    </source>
</evidence>
<dbReference type="RefSeq" id="WP_379836838.1">
    <property type="nucleotide sequence ID" value="NZ_JBHRYQ010000001.1"/>
</dbReference>
<dbReference type="InterPro" id="IPR007848">
    <property type="entry name" value="Small_mtfrase_dom"/>
</dbReference>
<sequence>MFRFKQFTVIQDKAAMKVCTDSCLFGSLINANECHSILDIGSGTGLLSLMLAQKYPKAKITAVEIDPEASINARENIENALPLSKNISFVEADIKTFKEDHLQKYDLIISNPPFYQQYLKSPKDKKNIAHHNELLTFSDLIDAILKLLAPNGQVWILLPPFEMSRFESICLLKGLLAQEMFSIKHNSEKPPIRMVARFSEQKNTVVTTEVINIHEKDNKTYSERFMNLLRDYYLIF</sequence>